<gene>
    <name evidence="2" type="ORF">J2Z81_002102</name>
</gene>
<proteinExistence type="predicted"/>
<evidence type="ECO:0000256" key="1">
    <source>
        <dbReference type="SAM" id="SignalP"/>
    </source>
</evidence>
<organism evidence="2 3">
    <name type="scientific">Virgibacillus alimentarius</name>
    <dbReference type="NCBI Taxonomy" id="698769"/>
    <lineage>
        <taxon>Bacteria</taxon>
        <taxon>Bacillati</taxon>
        <taxon>Bacillota</taxon>
        <taxon>Bacilli</taxon>
        <taxon>Bacillales</taxon>
        <taxon>Bacillaceae</taxon>
        <taxon>Virgibacillus</taxon>
    </lineage>
</organism>
<dbReference type="RefSeq" id="WP_029267794.1">
    <property type="nucleotide sequence ID" value="NZ_JAGIKX010000020.1"/>
</dbReference>
<feature type="chain" id="PRO_5045363835" description="DUF4309 domain-containing protein" evidence="1">
    <location>
        <begin position="23"/>
        <end position="408"/>
    </location>
</feature>
<comment type="caution">
    <text evidence="2">The sequence shown here is derived from an EMBL/GenBank/DDBJ whole genome shotgun (WGS) entry which is preliminary data.</text>
</comment>
<keyword evidence="3" id="KW-1185">Reference proteome</keyword>
<dbReference type="EMBL" id="JAGIKX010000020">
    <property type="protein sequence ID" value="MBP2258131.1"/>
    <property type="molecule type" value="Genomic_DNA"/>
</dbReference>
<accession>A0ABS4S9E5</accession>
<feature type="signal peptide" evidence="1">
    <location>
        <begin position="1"/>
        <end position="22"/>
    </location>
</feature>
<evidence type="ECO:0000313" key="3">
    <source>
        <dbReference type="Proteomes" id="UP001519294"/>
    </source>
</evidence>
<sequence length="408" mass="47157">MRKYVIIFSLICLAFISACETATNVDHDHDNEKEKAPIIQTEGKPEMDKATLEEDALFRFEGEVDGAKFFAYFFAENQAEKSLEETSFFGQEGDPVVSGEYDFYLAEKNSDVAYKQTQLDSLDMKFNIDHHLKNTIEVEGYDVFMVFANEVPKFIYPYMFMLQNGELVKIDTEDLKAPSTTEFKVFDDNKLQTAYLVNNRSGQNGGWHFPTLEFDAEQNQLTLIKEEIYNDITYPPNGFDYGHDRYATWMDEEASIIPYKESEEMEEWEITKEILNEAAAGRIADTPVKLNDNIKKMRKENKRIQFENWYEGGKVLYYPGYNVGYAPKHLESSDGKVTMIIIPGERIHMTVSEIKDTLGKPRRDMYDEMSESNLLIYIEGKNHLHFVYDESDGNVKSAVLREADKGEM</sequence>
<protein>
    <recommendedName>
        <fullName evidence="4">DUF4309 domain-containing protein</fullName>
    </recommendedName>
</protein>
<keyword evidence="1" id="KW-0732">Signal</keyword>
<evidence type="ECO:0008006" key="4">
    <source>
        <dbReference type="Google" id="ProtNLM"/>
    </source>
</evidence>
<dbReference type="Proteomes" id="UP001519294">
    <property type="component" value="Unassembled WGS sequence"/>
</dbReference>
<dbReference type="PROSITE" id="PS51257">
    <property type="entry name" value="PROKAR_LIPOPROTEIN"/>
    <property type="match status" value="1"/>
</dbReference>
<reference evidence="2 3" key="1">
    <citation type="submission" date="2021-03" db="EMBL/GenBank/DDBJ databases">
        <title>Genomic Encyclopedia of Type Strains, Phase IV (KMG-IV): sequencing the most valuable type-strain genomes for metagenomic binning, comparative biology and taxonomic classification.</title>
        <authorList>
            <person name="Goeker M."/>
        </authorList>
    </citation>
    <scope>NUCLEOTIDE SEQUENCE [LARGE SCALE GENOMIC DNA]</scope>
    <source>
        <strain evidence="2 3">DSM 25790</strain>
    </source>
</reference>
<name>A0ABS4S9E5_9BACI</name>
<evidence type="ECO:0000313" key="2">
    <source>
        <dbReference type="EMBL" id="MBP2258131.1"/>
    </source>
</evidence>